<dbReference type="Proteomes" id="UP000198802">
    <property type="component" value="Unassembled WGS sequence"/>
</dbReference>
<dbReference type="PROSITE" id="PS51068">
    <property type="entry name" value="FPG_CAT"/>
    <property type="match status" value="1"/>
</dbReference>
<name>A0A0S4R1H4_9ACTN</name>
<dbReference type="GO" id="GO:0008270">
    <property type="term" value="F:zinc ion binding"/>
    <property type="evidence" value="ECO:0007669"/>
    <property type="project" value="InterPro"/>
</dbReference>
<dbReference type="EMBL" id="FAOZ01000047">
    <property type="protein sequence ID" value="CUU60758.1"/>
    <property type="molecule type" value="Genomic_DNA"/>
</dbReference>
<organism evidence="3 4">
    <name type="scientific">Parafrankia irregularis</name>
    <dbReference type="NCBI Taxonomy" id="795642"/>
    <lineage>
        <taxon>Bacteria</taxon>
        <taxon>Bacillati</taxon>
        <taxon>Actinomycetota</taxon>
        <taxon>Actinomycetes</taxon>
        <taxon>Frankiales</taxon>
        <taxon>Frankiaceae</taxon>
        <taxon>Parafrankia</taxon>
    </lineage>
</organism>
<evidence type="ECO:0000313" key="3">
    <source>
        <dbReference type="EMBL" id="CUU60758.1"/>
    </source>
</evidence>
<evidence type="ECO:0000259" key="2">
    <source>
        <dbReference type="PROSITE" id="PS51068"/>
    </source>
</evidence>
<feature type="compositionally biased region" description="Polar residues" evidence="1">
    <location>
        <begin position="1"/>
        <end position="20"/>
    </location>
</feature>
<keyword evidence="4" id="KW-1185">Reference proteome</keyword>
<dbReference type="GO" id="GO:0003906">
    <property type="term" value="F:DNA-(apurinic or apyrimidinic site) endonuclease activity"/>
    <property type="evidence" value="ECO:0007669"/>
    <property type="project" value="InterPro"/>
</dbReference>
<reference evidence="4" key="1">
    <citation type="submission" date="2015-11" db="EMBL/GenBank/DDBJ databases">
        <authorList>
            <person name="Varghese N."/>
        </authorList>
    </citation>
    <scope>NUCLEOTIDE SEQUENCE [LARGE SCALE GENOMIC DNA]</scope>
    <source>
        <strain evidence="4">DSM 45899</strain>
    </source>
</reference>
<feature type="domain" description="Formamidopyrimidine-DNA glycosylase catalytic" evidence="2">
    <location>
        <begin position="136"/>
        <end position="219"/>
    </location>
</feature>
<dbReference type="InterPro" id="IPR012319">
    <property type="entry name" value="FPG_cat"/>
</dbReference>
<evidence type="ECO:0000313" key="4">
    <source>
        <dbReference type="Proteomes" id="UP000198802"/>
    </source>
</evidence>
<gene>
    <name evidence="3" type="ORF">Ga0074812_1474</name>
</gene>
<accession>A0A0S4R1H4</accession>
<protein>
    <recommendedName>
        <fullName evidence="2">Formamidopyrimidine-DNA glycosylase catalytic domain-containing protein</fullName>
    </recommendedName>
</protein>
<feature type="region of interest" description="Disordered" evidence="1">
    <location>
        <begin position="1"/>
        <end position="44"/>
    </location>
</feature>
<sequence length="232" mass="25865">MQETMTANPEDQKQQHTVHTQLPLPHMPAGPAPAVSAPPSPAERARARVAARIRRRLRAAGADPYTGTLLYRSDDLRWWLHRAQPTRWRAGYVDVHDRKNGSSDAYPPPRLPTLTAACCHIADVLASEPRPRFGPQRGRFVLVERQAGQVELARITSVRAGAVREVALVSDPAQRFAVGGLTLWRHLPIPGRFTLREARTALAHHPDPFASFADARQFLTGYTRHDRPAKAR</sequence>
<dbReference type="GO" id="GO:0019104">
    <property type="term" value="F:DNA N-glycosylase activity"/>
    <property type="evidence" value="ECO:0007669"/>
    <property type="project" value="InterPro"/>
</dbReference>
<evidence type="ECO:0000256" key="1">
    <source>
        <dbReference type="SAM" id="MobiDB-lite"/>
    </source>
</evidence>
<feature type="compositionally biased region" description="Pro residues" evidence="1">
    <location>
        <begin position="25"/>
        <end position="41"/>
    </location>
</feature>
<proteinExistence type="predicted"/>
<dbReference type="AlphaFoldDB" id="A0A0S4R1H4"/>
<dbReference type="GO" id="GO:0006284">
    <property type="term" value="P:base-excision repair"/>
    <property type="evidence" value="ECO:0007669"/>
    <property type="project" value="InterPro"/>
</dbReference>